<dbReference type="EMBL" id="KZ824462">
    <property type="protein sequence ID" value="RAK97548.1"/>
    <property type="molecule type" value="Genomic_DNA"/>
</dbReference>
<proteinExistence type="predicted"/>
<sequence>MEHTTQSNAMSTLNMNPEYSEEYEDRPLPLKLYGEWDDEDDLIIKHKLESLVNGDITPY</sequence>
<evidence type="ECO:0000313" key="2">
    <source>
        <dbReference type="EMBL" id="RAK97548.1"/>
    </source>
</evidence>
<dbReference type="RefSeq" id="XP_025571876.1">
    <property type="nucleotide sequence ID" value="XM_025721665.1"/>
</dbReference>
<accession>A0A395GRG1</accession>
<dbReference type="Proteomes" id="UP000249402">
    <property type="component" value="Unassembled WGS sequence"/>
</dbReference>
<dbReference type="AlphaFoldDB" id="A0A395GRG1"/>
<evidence type="ECO:0000256" key="1">
    <source>
        <dbReference type="SAM" id="MobiDB-lite"/>
    </source>
</evidence>
<reference evidence="2 3" key="1">
    <citation type="submission" date="2018-02" db="EMBL/GenBank/DDBJ databases">
        <title>The genomes of Aspergillus section Nigri reveals drivers in fungal speciation.</title>
        <authorList>
            <consortium name="DOE Joint Genome Institute"/>
            <person name="Vesth T.C."/>
            <person name="Nybo J."/>
            <person name="Theobald S."/>
            <person name="Brandl J."/>
            <person name="Frisvad J.C."/>
            <person name="Nielsen K.F."/>
            <person name="Lyhne E.K."/>
            <person name="Kogle M.E."/>
            <person name="Kuo A."/>
            <person name="Riley R."/>
            <person name="Clum A."/>
            <person name="Nolan M."/>
            <person name="Lipzen A."/>
            <person name="Salamov A."/>
            <person name="Henrissat B."/>
            <person name="Wiebenga A."/>
            <person name="De vries R.P."/>
            <person name="Grigoriev I.V."/>
            <person name="Mortensen U.H."/>
            <person name="Andersen M.R."/>
            <person name="Baker S.E."/>
        </authorList>
    </citation>
    <scope>NUCLEOTIDE SEQUENCE [LARGE SCALE GENOMIC DNA]</scope>
    <source>
        <strain evidence="2 3">CBS 121593</strain>
    </source>
</reference>
<feature type="region of interest" description="Disordered" evidence="1">
    <location>
        <begin position="1"/>
        <end position="22"/>
    </location>
</feature>
<keyword evidence="3" id="KW-1185">Reference proteome</keyword>
<evidence type="ECO:0000313" key="3">
    <source>
        <dbReference type="Proteomes" id="UP000249402"/>
    </source>
</evidence>
<dbReference type="GeneID" id="37226530"/>
<gene>
    <name evidence="2" type="ORF">BO80DRAFT_448349</name>
</gene>
<name>A0A395GRG1_9EURO</name>
<protein>
    <submittedName>
        <fullName evidence="2">Uncharacterized protein</fullName>
    </submittedName>
</protein>
<dbReference type="OrthoDB" id="3350591at2759"/>
<organism evidence="2 3">
    <name type="scientific">Aspergillus ibericus CBS 121593</name>
    <dbReference type="NCBI Taxonomy" id="1448316"/>
    <lineage>
        <taxon>Eukaryota</taxon>
        <taxon>Fungi</taxon>
        <taxon>Dikarya</taxon>
        <taxon>Ascomycota</taxon>
        <taxon>Pezizomycotina</taxon>
        <taxon>Eurotiomycetes</taxon>
        <taxon>Eurotiomycetidae</taxon>
        <taxon>Eurotiales</taxon>
        <taxon>Aspergillaceae</taxon>
        <taxon>Aspergillus</taxon>
        <taxon>Aspergillus subgen. Circumdati</taxon>
    </lineage>
</organism>
<dbReference type="VEuPathDB" id="FungiDB:BO80DRAFT_448349"/>
<feature type="compositionally biased region" description="Polar residues" evidence="1">
    <location>
        <begin position="1"/>
        <end position="17"/>
    </location>
</feature>